<dbReference type="Proteomes" id="UP000485484">
    <property type="component" value="Unassembled WGS sequence"/>
</dbReference>
<gene>
    <name evidence="1" type="ORF">BWY73_01039</name>
</gene>
<sequence>MSKASLKLPSFINRAARSRSAGFPRWPKALIVKKVPAAITASTINVTAILDLGMICSFLELRGPVERCSGGLSRFPILPAVRLSH</sequence>
<organism evidence="1">
    <name type="scientific">candidate division TA06 bacterium ADurb.Bin417</name>
    <dbReference type="NCBI Taxonomy" id="1852828"/>
    <lineage>
        <taxon>Bacteria</taxon>
        <taxon>Bacteria division TA06</taxon>
    </lineage>
</organism>
<dbReference type="EMBL" id="MWAK01000159">
    <property type="protein sequence ID" value="OPZ91643.1"/>
    <property type="molecule type" value="Genomic_DNA"/>
</dbReference>
<protein>
    <submittedName>
        <fullName evidence="1">Uncharacterized protein</fullName>
    </submittedName>
</protein>
<name>A0A1V5MEG8_UNCT6</name>
<evidence type="ECO:0000313" key="1">
    <source>
        <dbReference type="EMBL" id="OPZ91643.1"/>
    </source>
</evidence>
<accession>A0A1V5MEG8</accession>
<reference evidence="1" key="1">
    <citation type="submission" date="2017-02" db="EMBL/GenBank/DDBJ databases">
        <title>Delving into the versatile metabolic prowess of the omnipresent phylum Bacteroidetes.</title>
        <authorList>
            <person name="Nobu M.K."/>
            <person name="Mei R."/>
            <person name="Narihiro T."/>
            <person name="Kuroda K."/>
            <person name="Liu W.-T."/>
        </authorList>
    </citation>
    <scope>NUCLEOTIDE SEQUENCE</scope>
    <source>
        <strain evidence="1">ADurb.Bin417</strain>
    </source>
</reference>
<comment type="caution">
    <text evidence="1">The sequence shown here is derived from an EMBL/GenBank/DDBJ whole genome shotgun (WGS) entry which is preliminary data.</text>
</comment>
<dbReference type="AlphaFoldDB" id="A0A1V5MEG8"/>
<proteinExistence type="predicted"/>